<evidence type="ECO:0000313" key="1">
    <source>
        <dbReference type="EMBL" id="TNN26763.1"/>
    </source>
</evidence>
<comment type="caution">
    <text evidence="1">The sequence shown here is derived from an EMBL/GenBank/DDBJ whole genome shotgun (WGS) entry which is preliminary data.</text>
</comment>
<evidence type="ECO:0000313" key="2">
    <source>
        <dbReference type="Proteomes" id="UP000314294"/>
    </source>
</evidence>
<protein>
    <submittedName>
        <fullName evidence="1">Uncharacterized protein</fullName>
    </submittedName>
</protein>
<keyword evidence="2" id="KW-1185">Reference proteome</keyword>
<reference evidence="1 2" key="1">
    <citation type="submission" date="2019-03" db="EMBL/GenBank/DDBJ databases">
        <title>First draft genome of Liparis tanakae, snailfish: a comprehensive survey of snailfish specific genes.</title>
        <authorList>
            <person name="Kim W."/>
            <person name="Song I."/>
            <person name="Jeong J.-H."/>
            <person name="Kim D."/>
            <person name="Kim S."/>
            <person name="Ryu S."/>
            <person name="Song J.Y."/>
            <person name="Lee S.K."/>
        </authorList>
    </citation>
    <scope>NUCLEOTIDE SEQUENCE [LARGE SCALE GENOMIC DNA]</scope>
    <source>
        <tissue evidence="1">Muscle</tissue>
    </source>
</reference>
<name>A0A4Z2EDF2_9TELE</name>
<dbReference type="Proteomes" id="UP000314294">
    <property type="component" value="Unassembled WGS sequence"/>
</dbReference>
<organism evidence="1 2">
    <name type="scientific">Liparis tanakae</name>
    <name type="common">Tanaka's snailfish</name>
    <dbReference type="NCBI Taxonomy" id="230148"/>
    <lineage>
        <taxon>Eukaryota</taxon>
        <taxon>Metazoa</taxon>
        <taxon>Chordata</taxon>
        <taxon>Craniata</taxon>
        <taxon>Vertebrata</taxon>
        <taxon>Euteleostomi</taxon>
        <taxon>Actinopterygii</taxon>
        <taxon>Neopterygii</taxon>
        <taxon>Teleostei</taxon>
        <taxon>Neoteleostei</taxon>
        <taxon>Acanthomorphata</taxon>
        <taxon>Eupercaria</taxon>
        <taxon>Perciformes</taxon>
        <taxon>Cottioidei</taxon>
        <taxon>Cottales</taxon>
        <taxon>Liparidae</taxon>
        <taxon>Liparis</taxon>
    </lineage>
</organism>
<gene>
    <name evidence="1" type="ORF">EYF80_063099</name>
</gene>
<proteinExistence type="predicted"/>
<dbReference type="AlphaFoldDB" id="A0A4Z2EDF2"/>
<accession>A0A4Z2EDF2</accession>
<dbReference type="EMBL" id="SRLO01009543">
    <property type="protein sequence ID" value="TNN26763.1"/>
    <property type="molecule type" value="Genomic_DNA"/>
</dbReference>
<sequence>MCDFKQNPDAHAQFLHLVRAIHLPTRCSEVGLATGWTAGPNRSGGRSQDEEESLEVKNNKYCPCGRRMLHDTAARLWLRDQETFHSCSSIPLTHGHKLQSADESNTRSMASGLVHSFGLTSKARQHGTLVTDRLLLAQSSS</sequence>